<dbReference type="PANTHER" id="PTHR13778">
    <property type="entry name" value="GLYCOSYLTRANSFERASE 8 DOMAIN-CONTAINING PROTEIN"/>
    <property type="match status" value="1"/>
</dbReference>
<evidence type="ECO:0000313" key="9">
    <source>
        <dbReference type="Proteomes" id="UP001642360"/>
    </source>
</evidence>
<keyword evidence="9" id="KW-1185">Reference proteome</keyword>
<dbReference type="SUPFAM" id="SSF53448">
    <property type="entry name" value="Nucleotide-diphospho-sugar transferases"/>
    <property type="match status" value="1"/>
</dbReference>
<dbReference type="GO" id="GO:0046872">
    <property type="term" value="F:metal ion binding"/>
    <property type="evidence" value="ECO:0007669"/>
    <property type="project" value="UniProtKB-KW"/>
</dbReference>
<evidence type="ECO:0000313" key="8">
    <source>
        <dbReference type="EMBL" id="CAK9151503.1"/>
    </source>
</evidence>
<dbReference type="GO" id="GO:0016020">
    <property type="term" value="C:membrane"/>
    <property type="evidence" value="ECO:0007669"/>
    <property type="project" value="UniProtKB-SubCell"/>
</dbReference>
<dbReference type="InterPro" id="IPR050748">
    <property type="entry name" value="Glycosyltrans_8_dom-fam"/>
</dbReference>
<comment type="pathway">
    <text evidence="2">Glycan metabolism; pectin biosynthesis.</text>
</comment>
<dbReference type="GO" id="GO:0016757">
    <property type="term" value="F:glycosyltransferase activity"/>
    <property type="evidence" value="ECO:0007669"/>
    <property type="project" value="UniProtKB-KW"/>
</dbReference>
<organism evidence="8 9">
    <name type="scientific">Ilex paraguariensis</name>
    <name type="common">yerba mate</name>
    <dbReference type="NCBI Taxonomy" id="185542"/>
    <lineage>
        <taxon>Eukaryota</taxon>
        <taxon>Viridiplantae</taxon>
        <taxon>Streptophyta</taxon>
        <taxon>Embryophyta</taxon>
        <taxon>Tracheophyta</taxon>
        <taxon>Spermatophyta</taxon>
        <taxon>Magnoliopsida</taxon>
        <taxon>eudicotyledons</taxon>
        <taxon>Gunneridae</taxon>
        <taxon>Pentapetalae</taxon>
        <taxon>asterids</taxon>
        <taxon>campanulids</taxon>
        <taxon>Aquifoliales</taxon>
        <taxon>Aquifoliaceae</taxon>
        <taxon>Ilex</taxon>
    </lineage>
</organism>
<dbReference type="Pfam" id="PF01501">
    <property type="entry name" value="Glyco_transf_8"/>
    <property type="match status" value="1"/>
</dbReference>
<dbReference type="InterPro" id="IPR002495">
    <property type="entry name" value="Glyco_trans_8"/>
</dbReference>
<evidence type="ECO:0000256" key="3">
    <source>
        <dbReference type="ARBA" id="ARBA00006351"/>
    </source>
</evidence>
<accession>A0ABC8S2P2</accession>
<name>A0ABC8S2P2_9AQUA</name>
<dbReference type="InterPro" id="IPR029044">
    <property type="entry name" value="Nucleotide-diphossugar_trans"/>
</dbReference>
<reference evidence="8 9" key="1">
    <citation type="submission" date="2024-02" db="EMBL/GenBank/DDBJ databases">
        <authorList>
            <person name="Vignale AGUSTIN F."/>
            <person name="Sosa J E."/>
            <person name="Modenutti C."/>
        </authorList>
    </citation>
    <scope>NUCLEOTIDE SEQUENCE [LARGE SCALE GENOMIC DNA]</scope>
</reference>
<comment type="similarity">
    <text evidence="3 7">Belongs to the glycosyltransferase 8 family.</text>
</comment>
<evidence type="ECO:0000256" key="1">
    <source>
        <dbReference type="ARBA" id="ARBA00004606"/>
    </source>
</evidence>
<keyword evidence="6" id="KW-0479">Metal-binding</keyword>
<evidence type="ECO:0000256" key="4">
    <source>
        <dbReference type="ARBA" id="ARBA00022676"/>
    </source>
</evidence>
<dbReference type="Proteomes" id="UP001642360">
    <property type="component" value="Unassembled WGS sequence"/>
</dbReference>
<evidence type="ECO:0000256" key="6">
    <source>
        <dbReference type="ARBA" id="ARBA00022723"/>
    </source>
</evidence>
<dbReference type="AlphaFoldDB" id="A0ABC8S2P2"/>
<dbReference type="PANTHER" id="PTHR13778:SF47">
    <property type="entry name" value="LIPOPOLYSACCHARIDE 1,3-GALACTOSYLTRANSFERASE"/>
    <property type="match status" value="1"/>
</dbReference>
<comment type="caution">
    <text evidence="8">The sequence shown here is derived from an EMBL/GenBank/DDBJ whole genome shotgun (WGS) entry which is preliminary data.</text>
</comment>
<protein>
    <recommendedName>
        <fullName evidence="7">Hexosyltransferase</fullName>
        <ecNumber evidence="7">2.4.1.-</ecNumber>
    </recommendedName>
</protein>
<evidence type="ECO:0000256" key="7">
    <source>
        <dbReference type="RuleBase" id="RU362027"/>
    </source>
</evidence>
<gene>
    <name evidence="8" type="ORF">ILEXP_LOCUS19674</name>
</gene>
<proteinExistence type="inferred from homology"/>
<keyword evidence="4" id="KW-0328">Glycosyltransferase</keyword>
<dbReference type="EC" id="2.4.1.-" evidence="7"/>
<comment type="subcellular location">
    <subcellularLocation>
        <location evidence="1">Membrane</location>
        <topology evidence="1">Single-pass type II membrane protein</topology>
    </subcellularLocation>
</comment>
<dbReference type="EMBL" id="CAUOFW020002147">
    <property type="protein sequence ID" value="CAK9151503.1"/>
    <property type="molecule type" value="Genomic_DNA"/>
</dbReference>
<evidence type="ECO:0000256" key="2">
    <source>
        <dbReference type="ARBA" id="ARBA00004877"/>
    </source>
</evidence>
<dbReference type="Gene3D" id="3.90.550.10">
    <property type="entry name" value="Spore Coat Polysaccharide Biosynthesis Protein SpsA, Chain A"/>
    <property type="match status" value="1"/>
</dbReference>
<keyword evidence="5" id="KW-0808">Transferase</keyword>
<sequence>MAAYSAGNYAAPTIDEVVPFVIQIVYPLLSKFIYVSPNVIIKGRVEELLAVNLGNYGIAVAEDCSKRLSTYINLDVLDAVQRSASKPWVSETPYAKNACIPELGMVLIDLTKLEKDLLEAILWWSKVLNRSERSSPNPAVALALHNRHLKLPHSWRVGSLIQSEKTLVLRYGNGRNVCSLFGSGTISQPDFRDIVEHYLPPGSDRILGS</sequence>
<evidence type="ECO:0000256" key="5">
    <source>
        <dbReference type="ARBA" id="ARBA00022679"/>
    </source>
</evidence>